<dbReference type="EMBL" id="CH473951">
    <property type="protein sequence ID" value="EDM02319.1"/>
    <property type="molecule type" value="Genomic_DNA"/>
</dbReference>
<evidence type="ECO:0000313" key="1">
    <source>
        <dbReference type="EMBL" id="EDM02319.1"/>
    </source>
</evidence>
<proteinExistence type="predicted"/>
<name>A6HTV8_RAT</name>
<protein>
    <submittedName>
        <fullName evidence="1">RCG37142, isoform CRA_a</fullName>
    </submittedName>
</protein>
<evidence type="ECO:0000313" key="2">
    <source>
        <dbReference type="Proteomes" id="UP000234681"/>
    </source>
</evidence>
<gene>
    <name evidence="1" type="ORF">rCG_37142</name>
</gene>
<dbReference type="AlphaFoldDB" id="A6HTV8"/>
<accession>A6HTV8</accession>
<reference evidence="1 2" key="1">
    <citation type="submission" date="2005-07" db="EMBL/GenBank/DDBJ databases">
        <authorList>
            <person name="Mural R.J."/>
            <person name="Li P.W."/>
            <person name="Adams M.D."/>
            <person name="Amanatides P.G."/>
            <person name="Baden-Tillson H."/>
            <person name="Barnstead M."/>
            <person name="Chin S.H."/>
            <person name="Dew I."/>
            <person name="Evans C.A."/>
            <person name="Ferriera S."/>
            <person name="Flanigan M."/>
            <person name="Fosler C."/>
            <person name="Glodek A."/>
            <person name="Gu Z."/>
            <person name="Holt R.A."/>
            <person name="Jennings D."/>
            <person name="Kraft C.L."/>
            <person name="Lu F."/>
            <person name="Nguyen T."/>
            <person name="Nusskern D.R."/>
            <person name="Pfannkoch C.M."/>
            <person name="Sitter C."/>
            <person name="Sutton G.G."/>
            <person name="Venter J.C."/>
            <person name="Wang Z."/>
            <person name="Woodage T."/>
            <person name="Zheng X.H."/>
            <person name="Zhong F."/>
        </authorList>
    </citation>
    <scope>NUCLEOTIDE SEQUENCE [LARGE SCALE GENOMIC DNA]</scope>
    <source>
        <strain>BN</strain>
        <strain evidence="2">Sprague-Dawley</strain>
    </source>
</reference>
<organism evidence="1 2">
    <name type="scientific">Rattus norvegicus</name>
    <name type="common">Rat</name>
    <dbReference type="NCBI Taxonomy" id="10116"/>
    <lineage>
        <taxon>Eukaryota</taxon>
        <taxon>Metazoa</taxon>
        <taxon>Chordata</taxon>
        <taxon>Craniata</taxon>
        <taxon>Vertebrata</taxon>
        <taxon>Euteleostomi</taxon>
        <taxon>Mammalia</taxon>
        <taxon>Eutheria</taxon>
        <taxon>Euarchontoglires</taxon>
        <taxon>Glires</taxon>
        <taxon>Rodentia</taxon>
        <taxon>Myomorpha</taxon>
        <taxon>Muroidea</taxon>
        <taxon>Muridae</taxon>
        <taxon>Murinae</taxon>
        <taxon>Rattus</taxon>
    </lineage>
</organism>
<dbReference type="Proteomes" id="UP000234681">
    <property type="component" value="Chromosome 15"/>
</dbReference>
<sequence>MAASGTLAEPSACSWDLISDQQYHPVL</sequence>